<dbReference type="OrthoDB" id="270970at2759"/>
<organism evidence="7 8">
    <name type="scientific">Scyliorhinus torazame</name>
    <name type="common">Cloudy catshark</name>
    <name type="synonym">Catulus torazame</name>
    <dbReference type="NCBI Taxonomy" id="75743"/>
    <lineage>
        <taxon>Eukaryota</taxon>
        <taxon>Metazoa</taxon>
        <taxon>Chordata</taxon>
        <taxon>Craniata</taxon>
        <taxon>Vertebrata</taxon>
        <taxon>Chondrichthyes</taxon>
        <taxon>Elasmobranchii</taxon>
        <taxon>Galeomorphii</taxon>
        <taxon>Galeoidea</taxon>
        <taxon>Carcharhiniformes</taxon>
        <taxon>Scyliorhinidae</taxon>
        <taxon>Scyliorhinus</taxon>
    </lineage>
</organism>
<dbReference type="InterPro" id="IPR035892">
    <property type="entry name" value="C2_domain_sf"/>
</dbReference>
<dbReference type="SMART" id="SM00239">
    <property type="entry name" value="C2"/>
    <property type="match status" value="1"/>
</dbReference>
<dbReference type="GO" id="GO:0031410">
    <property type="term" value="C:cytoplasmic vesicle"/>
    <property type="evidence" value="ECO:0007669"/>
    <property type="project" value="TreeGrafter"/>
</dbReference>
<dbReference type="SUPFAM" id="SSF49562">
    <property type="entry name" value="C2 domain (Calcium/lipid-binding domain, CaLB)"/>
    <property type="match status" value="1"/>
</dbReference>
<gene>
    <name evidence="7" type="ORF">scyTo_0018395</name>
</gene>
<dbReference type="OMA" id="PRNESKF"/>
<dbReference type="Proteomes" id="UP000288216">
    <property type="component" value="Unassembled WGS sequence"/>
</dbReference>
<dbReference type="SMART" id="SM01201">
    <property type="entry name" value="FerB"/>
    <property type="match status" value="1"/>
</dbReference>
<feature type="non-terminal residue" evidence="7">
    <location>
        <position position="1"/>
    </location>
</feature>
<dbReference type="Pfam" id="PF08150">
    <property type="entry name" value="FerB"/>
    <property type="match status" value="1"/>
</dbReference>
<dbReference type="GO" id="GO:0030315">
    <property type="term" value="C:T-tubule"/>
    <property type="evidence" value="ECO:0007669"/>
    <property type="project" value="TreeGrafter"/>
</dbReference>
<comment type="subcellular location">
    <subcellularLocation>
        <location evidence="1">Membrane</location>
        <topology evidence="1">Single-pass membrane protein</topology>
    </subcellularLocation>
</comment>
<dbReference type="PANTHER" id="PTHR12546:SF44">
    <property type="entry name" value="DYSFERLIN"/>
    <property type="match status" value="1"/>
</dbReference>
<evidence type="ECO:0000313" key="8">
    <source>
        <dbReference type="Proteomes" id="UP000288216"/>
    </source>
</evidence>
<keyword evidence="5" id="KW-0472">Membrane</keyword>
<dbReference type="InterPro" id="IPR000008">
    <property type="entry name" value="C2_dom"/>
</dbReference>
<keyword evidence="8" id="KW-1185">Reference proteome</keyword>
<dbReference type="SMART" id="SM00694">
    <property type="entry name" value="DysFC"/>
    <property type="match status" value="2"/>
</dbReference>
<dbReference type="FunFam" id="2.60.40.150:FF:000026">
    <property type="entry name" value="dysferlin isoform X2"/>
    <property type="match status" value="1"/>
</dbReference>
<evidence type="ECO:0000256" key="5">
    <source>
        <dbReference type="ARBA" id="ARBA00023136"/>
    </source>
</evidence>
<dbReference type="AlphaFoldDB" id="A0A401PUV3"/>
<keyword evidence="3" id="KW-0677">Repeat</keyword>
<name>A0A401PUV3_SCYTO</name>
<reference evidence="7 8" key="1">
    <citation type="journal article" date="2018" name="Nat. Ecol. Evol.">
        <title>Shark genomes provide insights into elasmobranch evolution and the origin of vertebrates.</title>
        <authorList>
            <person name="Hara Y"/>
            <person name="Yamaguchi K"/>
            <person name="Onimaru K"/>
            <person name="Kadota M"/>
            <person name="Koyanagi M"/>
            <person name="Keeley SD"/>
            <person name="Tatsumi K"/>
            <person name="Tanaka K"/>
            <person name="Motone F"/>
            <person name="Kageyama Y"/>
            <person name="Nozu R"/>
            <person name="Adachi N"/>
            <person name="Nishimura O"/>
            <person name="Nakagawa R"/>
            <person name="Tanegashima C"/>
            <person name="Kiyatake I"/>
            <person name="Matsumoto R"/>
            <person name="Murakumo K"/>
            <person name="Nishida K"/>
            <person name="Terakita A"/>
            <person name="Kuratani S"/>
            <person name="Sato K"/>
            <person name="Hyodo S Kuraku.S."/>
        </authorList>
    </citation>
    <scope>NUCLEOTIDE SEQUENCE [LARGE SCALE GENOMIC DNA]</scope>
</reference>
<dbReference type="STRING" id="75743.A0A401PUV3"/>
<dbReference type="SMART" id="SM00693">
    <property type="entry name" value="DysFN"/>
    <property type="match status" value="2"/>
</dbReference>
<dbReference type="PANTHER" id="PTHR12546">
    <property type="entry name" value="FER-1-LIKE"/>
    <property type="match status" value="1"/>
</dbReference>
<dbReference type="GO" id="GO:0033292">
    <property type="term" value="P:T-tubule organization"/>
    <property type="evidence" value="ECO:0007669"/>
    <property type="project" value="TreeGrafter"/>
</dbReference>
<dbReference type="InterPro" id="IPR006614">
    <property type="entry name" value="Peroxin/Ferlin"/>
</dbReference>
<dbReference type="GO" id="GO:0002280">
    <property type="term" value="P:monocyte activation involved in immune response"/>
    <property type="evidence" value="ECO:0007669"/>
    <property type="project" value="TreeGrafter"/>
</dbReference>
<evidence type="ECO:0000256" key="2">
    <source>
        <dbReference type="ARBA" id="ARBA00022692"/>
    </source>
</evidence>
<evidence type="ECO:0000256" key="4">
    <source>
        <dbReference type="ARBA" id="ARBA00022989"/>
    </source>
</evidence>
<dbReference type="Gene3D" id="2.60.40.150">
    <property type="entry name" value="C2 domain"/>
    <property type="match status" value="1"/>
</dbReference>
<dbReference type="GO" id="GO:0006906">
    <property type="term" value="P:vesicle fusion"/>
    <property type="evidence" value="ECO:0007669"/>
    <property type="project" value="TreeGrafter"/>
</dbReference>
<keyword evidence="4" id="KW-1133">Transmembrane helix</keyword>
<accession>A0A401PUV3</accession>
<sequence length="555" mass="63762">QPQNSLPDIVIWMLQGNRRTAYHRIPAHEVLYSRRSPLSSGKNCGTLQTIFLKHPRNESKFDKIPAQLRVRIWFGMAADNKEFKEFTEGKLSVFAETYENQTKLALVGNWGTTGLTYPKYTDVTGKIKLPKDSFQSSPGWSWAGDWFICPEKTLLYDVDAGHMTFVEEAFENQVRLPGGQWIQMTEAYTDINGEKVLAKDDIECPGGWKWEDVEWSTDLNRAVDEQGWEYGFTIPPDRKPKSWSPAEKMYHTNRRRRWVRMRRRDFQQVETLRKAKADDLGTEGWEYASLFGWKFHLKQRKTDAFRRRRWRRRMEPLQKAGPSAVFALEGALGGVTDGKSEEKSSSTLNLGVNTPTVSCIFDHGTSYHLRCYLYQARDLIALDKDSFSDPYAIVSFLHQSQATVTIKGTLNPTWDQTLIFYEVEIFSGPSITANNPPNIVVELYDQDTYGADEFMGRCICRPSLEPSPRLAWYPVRRGPRNAGELLAAFELIPREKRTVHRIPGLQEFGTLKEVRAKYVPPIGSLCSTVLSHLARRWAWLGWELGRKLGPWTSGE</sequence>
<keyword evidence="2" id="KW-0812">Transmembrane</keyword>
<evidence type="ECO:0000256" key="3">
    <source>
        <dbReference type="ARBA" id="ARBA00022737"/>
    </source>
</evidence>
<dbReference type="InterPro" id="IPR012561">
    <property type="entry name" value="Ferlin_B-domain"/>
</dbReference>
<evidence type="ECO:0000259" key="6">
    <source>
        <dbReference type="PROSITE" id="PS50004"/>
    </source>
</evidence>
<dbReference type="GO" id="GO:0002281">
    <property type="term" value="P:macrophage activation involved in immune response"/>
    <property type="evidence" value="ECO:0007669"/>
    <property type="project" value="TreeGrafter"/>
</dbReference>
<evidence type="ECO:0000256" key="1">
    <source>
        <dbReference type="ARBA" id="ARBA00004167"/>
    </source>
</evidence>
<feature type="domain" description="C2" evidence="6">
    <location>
        <begin position="351"/>
        <end position="477"/>
    </location>
</feature>
<dbReference type="PROSITE" id="PS50004">
    <property type="entry name" value="C2"/>
    <property type="match status" value="1"/>
</dbReference>
<protein>
    <recommendedName>
        <fullName evidence="6">C2 domain-containing protein</fullName>
    </recommendedName>
</protein>
<comment type="caution">
    <text evidence="7">The sequence shown here is derived from an EMBL/GenBank/DDBJ whole genome shotgun (WGS) entry which is preliminary data.</text>
</comment>
<dbReference type="CDD" id="cd04017">
    <property type="entry name" value="C2D_Ferlin"/>
    <property type="match status" value="1"/>
</dbReference>
<dbReference type="GO" id="GO:0050765">
    <property type="term" value="P:negative regulation of phagocytosis"/>
    <property type="evidence" value="ECO:0007669"/>
    <property type="project" value="TreeGrafter"/>
</dbReference>
<evidence type="ECO:0000313" key="7">
    <source>
        <dbReference type="EMBL" id="GCB76882.1"/>
    </source>
</evidence>
<dbReference type="GO" id="GO:0001778">
    <property type="term" value="P:plasma membrane repair"/>
    <property type="evidence" value="ECO:0007669"/>
    <property type="project" value="TreeGrafter"/>
</dbReference>
<dbReference type="EMBL" id="BFAA01012776">
    <property type="protein sequence ID" value="GCB76882.1"/>
    <property type="molecule type" value="Genomic_DNA"/>
</dbReference>
<dbReference type="InterPro" id="IPR037721">
    <property type="entry name" value="Ferlin"/>
</dbReference>
<proteinExistence type="predicted"/>
<dbReference type="Pfam" id="PF00168">
    <property type="entry name" value="C2"/>
    <property type="match status" value="1"/>
</dbReference>
<dbReference type="InterPro" id="IPR037723">
    <property type="entry name" value="C2D_Ferlin"/>
</dbReference>